<dbReference type="GeneID" id="300402243"/>
<accession>A0A5E4RGK2</accession>
<evidence type="ECO:0000313" key="2">
    <source>
        <dbReference type="Proteomes" id="UP000366945"/>
    </source>
</evidence>
<protein>
    <submittedName>
        <fullName evidence="1">Uncharacterized protein</fullName>
    </submittedName>
</protein>
<proteinExistence type="predicted"/>
<evidence type="ECO:0000313" key="1">
    <source>
        <dbReference type="EMBL" id="VVD62305.1"/>
    </source>
</evidence>
<dbReference type="EMBL" id="CABPSK010000001">
    <property type="protein sequence ID" value="VVD62305.1"/>
    <property type="molecule type" value="Genomic_DNA"/>
</dbReference>
<dbReference type="Proteomes" id="UP000366945">
    <property type="component" value="Unassembled WGS sequence"/>
</dbReference>
<organism evidence="1 2">
    <name type="scientific">Pandoraea pneumonica</name>
    <dbReference type="NCBI Taxonomy" id="2508299"/>
    <lineage>
        <taxon>Bacteria</taxon>
        <taxon>Pseudomonadati</taxon>
        <taxon>Pseudomonadota</taxon>
        <taxon>Betaproteobacteria</taxon>
        <taxon>Burkholderiales</taxon>
        <taxon>Burkholderiaceae</taxon>
        <taxon>Pandoraea</taxon>
    </lineage>
</organism>
<dbReference type="AlphaFoldDB" id="A0A5E4RGK2"/>
<reference evidence="1 2" key="1">
    <citation type="submission" date="2019-08" db="EMBL/GenBank/DDBJ databases">
        <authorList>
            <person name="Peeters C."/>
        </authorList>
    </citation>
    <scope>NUCLEOTIDE SEQUENCE [LARGE SCALE GENOMIC DNA]</scope>
    <source>
        <strain evidence="1 2">LMG 31114</strain>
    </source>
</reference>
<gene>
    <name evidence="1" type="ORF">PPN31114_00163</name>
</gene>
<sequence>MATSYYIHSLRNVSKRLPGAPKVQCWWKDSLIAELAPGCLDGLADYDLGDVKDEDVAVYRENPSQDGYSFEQFCERLLLILIEGRELEPARDVGAWCDEIAEIVERRGGWHDDEGRGPFFEMFRDLYRGRPMDDDVCRKLVADFDRWEAHAQSIGNRKFYDYYQMLRECFRFASSNGVVIFPYE</sequence>
<keyword evidence="2" id="KW-1185">Reference proteome</keyword>
<dbReference type="OrthoDB" id="8961589at2"/>
<dbReference type="RefSeq" id="WP_042116357.1">
    <property type="nucleotide sequence ID" value="NZ_CABPSK010000001.1"/>
</dbReference>
<name>A0A5E4RGK2_9BURK</name>